<reference evidence="1" key="1">
    <citation type="submission" date="2023-04" db="EMBL/GenBank/DDBJ databases">
        <title>Draft Genome sequencing of Naganishia species isolated from polar environments using Oxford Nanopore Technology.</title>
        <authorList>
            <person name="Leo P."/>
            <person name="Venkateswaran K."/>
        </authorList>
    </citation>
    <scope>NUCLEOTIDE SEQUENCE</scope>
    <source>
        <strain evidence="1">MNA-CCFEE 5261</strain>
    </source>
</reference>
<comment type="caution">
    <text evidence="1">The sequence shown here is derived from an EMBL/GenBank/DDBJ whole genome shotgun (WGS) entry which is preliminary data.</text>
</comment>
<name>A0ACC2UWR3_9TREE</name>
<evidence type="ECO:0000313" key="2">
    <source>
        <dbReference type="Proteomes" id="UP001241377"/>
    </source>
</evidence>
<accession>A0ACC2UWR3</accession>
<sequence length="136" mass="15558">MLQRRVLAVTIVFCSIWLALGSRSFWNYVSGNGVSYISNNGTSPKIKGITGGQGFRHRFMNFVSLKYCAWLFDNVEASRNPILKAEAVHLEPEHLALPLLRNPYPDYSKWSVEEKAKALKGLDWLIDHYDARWPSD</sequence>
<dbReference type="Proteomes" id="UP001241377">
    <property type="component" value="Unassembled WGS sequence"/>
</dbReference>
<evidence type="ECO:0000313" key="1">
    <source>
        <dbReference type="EMBL" id="KAJ9091212.1"/>
    </source>
</evidence>
<dbReference type="EMBL" id="JASBWR010000153">
    <property type="protein sequence ID" value="KAJ9091212.1"/>
    <property type="molecule type" value="Genomic_DNA"/>
</dbReference>
<proteinExistence type="predicted"/>
<protein>
    <submittedName>
        <fullName evidence="1">Uncharacterized protein</fullName>
    </submittedName>
</protein>
<keyword evidence="2" id="KW-1185">Reference proteome</keyword>
<gene>
    <name evidence="1" type="ORF">QFC19_009208</name>
</gene>
<organism evidence="1 2">
    <name type="scientific">Naganishia cerealis</name>
    <dbReference type="NCBI Taxonomy" id="610337"/>
    <lineage>
        <taxon>Eukaryota</taxon>
        <taxon>Fungi</taxon>
        <taxon>Dikarya</taxon>
        <taxon>Basidiomycota</taxon>
        <taxon>Agaricomycotina</taxon>
        <taxon>Tremellomycetes</taxon>
        <taxon>Filobasidiales</taxon>
        <taxon>Filobasidiaceae</taxon>
        <taxon>Naganishia</taxon>
    </lineage>
</organism>